<dbReference type="PANTHER" id="PTHR10361:SF55">
    <property type="entry name" value="SODIUM-DEPENDENT ORGANIC ANION TRANSPORTER"/>
    <property type="match status" value="1"/>
</dbReference>
<dbReference type="Gene3D" id="1.20.1530.20">
    <property type="match status" value="1"/>
</dbReference>
<proteinExistence type="inferred from homology"/>
<evidence type="ECO:0000256" key="3">
    <source>
        <dbReference type="ARBA" id="ARBA00022692"/>
    </source>
</evidence>
<evidence type="ECO:0008006" key="10">
    <source>
        <dbReference type="Google" id="ProtNLM"/>
    </source>
</evidence>
<keyword evidence="3 7" id="KW-0812">Transmembrane</keyword>
<organism evidence="8 9">
    <name type="scientific">Denticeps clupeoides</name>
    <name type="common">denticle herring</name>
    <dbReference type="NCBI Taxonomy" id="299321"/>
    <lineage>
        <taxon>Eukaryota</taxon>
        <taxon>Metazoa</taxon>
        <taxon>Chordata</taxon>
        <taxon>Craniata</taxon>
        <taxon>Vertebrata</taxon>
        <taxon>Euteleostomi</taxon>
        <taxon>Actinopterygii</taxon>
        <taxon>Neopterygii</taxon>
        <taxon>Teleostei</taxon>
        <taxon>Clupei</taxon>
        <taxon>Clupeiformes</taxon>
        <taxon>Denticipitoidei</taxon>
        <taxon>Denticipitidae</taxon>
        <taxon>Denticeps</taxon>
    </lineage>
</organism>
<reference evidence="8" key="3">
    <citation type="submission" date="2025-09" db="UniProtKB">
        <authorList>
            <consortium name="Ensembl"/>
        </authorList>
    </citation>
    <scope>IDENTIFICATION</scope>
</reference>
<comment type="similarity">
    <text evidence="2">Belongs to the bile acid:sodium symporter (BASS) (TC 2.A.28) family.</text>
</comment>
<dbReference type="InterPro" id="IPR004710">
    <property type="entry name" value="Bilac:Na_transpt"/>
</dbReference>
<evidence type="ECO:0000256" key="6">
    <source>
        <dbReference type="ARBA" id="ARBA00023136"/>
    </source>
</evidence>
<dbReference type="Ensembl" id="ENSDCDT00010067563.1">
    <property type="protein sequence ID" value="ENSDCDP00010056901.1"/>
    <property type="gene ID" value="ENSDCDG00010032342.1"/>
</dbReference>
<accession>A0AAY4EIG9</accession>
<dbReference type="Proteomes" id="UP000694580">
    <property type="component" value="Chromosome 3"/>
</dbReference>
<dbReference type="GO" id="GO:0016020">
    <property type="term" value="C:membrane"/>
    <property type="evidence" value="ECO:0007669"/>
    <property type="project" value="UniProtKB-SubCell"/>
</dbReference>
<evidence type="ECO:0000313" key="8">
    <source>
        <dbReference type="Ensembl" id="ENSDCDP00010056901.1"/>
    </source>
</evidence>
<name>A0AAY4EIG9_9TELE</name>
<dbReference type="InterPro" id="IPR002657">
    <property type="entry name" value="BilAc:Na_symport/Acr3"/>
</dbReference>
<reference evidence="8 9" key="1">
    <citation type="submission" date="2020-06" db="EMBL/GenBank/DDBJ databases">
        <authorList>
            <consortium name="Wellcome Sanger Institute Data Sharing"/>
        </authorList>
    </citation>
    <scope>NUCLEOTIDE SEQUENCE [LARGE SCALE GENOMIC DNA]</scope>
</reference>
<feature type="transmembrane region" description="Helical" evidence="7">
    <location>
        <begin position="132"/>
        <end position="153"/>
    </location>
</feature>
<dbReference type="PANTHER" id="PTHR10361">
    <property type="entry name" value="SODIUM-BILE ACID COTRANSPORTER"/>
    <property type="match status" value="1"/>
</dbReference>
<feature type="transmembrane region" description="Helical" evidence="7">
    <location>
        <begin position="165"/>
        <end position="187"/>
    </location>
</feature>
<evidence type="ECO:0000256" key="7">
    <source>
        <dbReference type="SAM" id="Phobius"/>
    </source>
</evidence>
<dbReference type="Pfam" id="PF01758">
    <property type="entry name" value="SBF"/>
    <property type="match status" value="1"/>
</dbReference>
<dbReference type="GO" id="GO:0008508">
    <property type="term" value="F:bile acid:sodium symporter activity"/>
    <property type="evidence" value="ECO:0007669"/>
    <property type="project" value="TreeGrafter"/>
</dbReference>
<feature type="transmembrane region" description="Helical" evidence="7">
    <location>
        <begin position="199"/>
        <end position="219"/>
    </location>
</feature>
<keyword evidence="4" id="KW-0769">Symport</keyword>
<dbReference type="GeneTree" id="ENSGT00950000182808"/>
<dbReference type="AlphaFoldDB" id="A0AAY4EIG9"/>
<keyword evidence="5 7" id="KW-1133">Transmembrane helix</keyword>
<evidence type="ECO:0000256" key="1">
    <source>
        <dbReference type="ARBA" id="ARBA00004141"/>
    </source>
</evidence>
<feature type="transmembrane region" description="Helical" evidence="7">
    <location>
        <begin position="73"/>
        <end position="95"/>
    </location>
</feature>
<keyword evidence="4" id="KW-0813">Transport</keyword>
<evidence type="ECO:0000256" key="2">
    <source>
        <dbReference type="ARBA" id="ARBA00006528"/>
    </source>
</evidence>
<reference evidence="8" key="2">
    <citation type="submission" date="2025-08" db="UniProtKB">
        <authorList>
            <consortium name="Ensembl"/>
        </authorList>
    </citation>
    <scope>IDENTIFICATION</scope>
</reference>
<protein>
    <recommendedName>
        <fullName evidence="10">Solute carrier family 10 member 6</fullName>
    </recommendedName>
</protein>
<feature type="transmembrane region" description="Helical" evidence="7">
    <location>
        <begin position="101"/>
        <end position="120"/>
    </location>
</feature>
<feature type="transmembrane region" description="Helical" evidence="7">
    <location>
        <begin position="38"/>
        <end position="61"/>
    </location>
</feature>
<keyword evidence="9" id="KW-1185">Reference proteome</keyword>
<gene>
    <name evidence="8" type="primary">SLC10A6</name>
</gene>
<evidence type="ECO:0000313" key="9">
    <source>
        <dbReference type="Proteomes" id="UP000694580"/>
    </source>
</evidence>
<comment type="subcellular location">
    <subcellularLocation>
        <location evidence="1">Membrane</location>
        <topology evidence="1">Multi-pass membrane protein</topology>
    </subcellularLocation>
</comment>
<sequence>MKFAQLRRSSPLTLSSTMNISNSSVKDPLGDETIAEQIVSVLVSVMTGLVVFSLGCTVDVWKLLGHIRKPQGVLVGFLCQFGIMPLTGFLLSLVFNLKPAHAVVTLITGCCPGGISSNIFTACMDGDIDLSITMTGCSTVLALGMMPLCLLVYSQYWVHTGNISIPYSTIGLTLATLLVPVACGVLVNHKWPKAAKIFLRVGLVIGPLIYLIAGIFSTLKYPGSWHTDTAVLIVSTIFPVIGYGMGFTISVLLRQPWHRCRTIAMETGAQNIQVCFTVIQLSFAPKLLEDIVILPIIYSISQGSIAFLLTGGIHLHLHLQHLSDALIQSDLQSVVTGTVSLEQFRVKCLAQGHNGSKWDSNPGLLVHRRVCYPLGYYHPLMHYFMKLNKNKK</sequence>
<keyword evidence="6 7" id="KW-0472">Membrane</keyword>
<feature type="transmembrane region" description="Helical" evidence="7">
    <location>
        <begin position="231"/>
        <end position="253"/>
    </location>
</feature>
<evidence type="ECO:0000256" key="4">
    <source>
        <dbReference type="ARBA" id="ARBA00022847"/>
    </source>
</evidence>
<evidence type="ECO:0000256" key="5">
    <source>
        <dbReference type="ARBA" id="ARBA00022989"/>
    </source>
</evidence>
<dbReference type="InterPro" id="IPR038770">
    <property type="entry name" value="Na+/solute_symporter_sf"/>
</dbReference>